<evidence type="ECO:0000313" key="2">
    <source>
        <dbReference type="Proteomes" id="UP000593702"/>
    </source>
</evidence>
<evidence type="ECO:0000313" key="1">
    <source>
        <dbReference type="EMBL" id="AKS26416.1"/>
    </source>
</evidence>
<reference evidence="1 2" key="1">
    <citation type="submission" date="2015-04" db="EMBL/GenBank/DDBJ databases">
        <title>Diachasmimorpha longicaudata entomopoxvirus genome.</title>
        <authorList>
            <person name="Coffman K.A."/>
            <person name="Burke G.R."/>
        </authorList>
    </citation>
    <scope>NUCLEOTIDE SEQUENCE [LARGE SCALE GENOMIC DNA]</scope>
</reference>
<protein>
    <submittedName>
        <fullName evidence="1">Uncharacterized protein</fullName>
    </submittedName>
</protein>
<accession>A0A7R5WNW4</accession>
<name>A0A7R5WNW4_9POXV</name>
<dbReference type="Proteomes" id="UP000593702">
    <property type="component" value="Segment"/>
</dbReference>
<organism evidence="1 2">
    <name type="scientific">Diachasmimorpha longicaudata entomopoxvirus</name>
    <dbReference type="NCBI Taxonomy" id="109981"/>
    <lineage>
        <taxon>Viruses</taxon>
        <taxon>Varidnaviria</taxon>
        <taxon>Bamfordvirae</taxon>
        <taxon>Nucleocytoviricota</taxon>
        <taxon>Pokkesviricetes</taxon>
        <taxon>Chitovirales</taxon>
        <taxon>Poxviridae</taxon>
        <taxon>Entomopoxvirinae</taxon>
        <taxon>Epsilonentomopoxvirus</taxon>
        <taxon>Epsilonentomopoxvirus dlongicaudata</taxon>
        <taxon>Diachasmimorpha entomopoxvirus</taxon>
    </lineage>
</organism>
<sequence>MFWPPVAFNNSLPLGNIWYAYVKSDFQVDKLAIMLSKYKITNVQFLTTVIENNMESLVTPKYLSK</sequence>
<proteinExistence type="predicted"/>
<keyword evidence="2" id="KW-1185">Reference proteome</keyword>
<dbReference type="EMBL" id="KR095315">
    <property type="protein sequence ID" value="AKS26416.1"/>
    <property type="molecule type" value="Genomic_DNA"/>
</dbReference>
<gene>
    <name evidence="1" type="ORF">DLEV_125</name>
</gene>